<dbReference type="InterPro" id="IPR000217">
    <property type="entry name" value="Tubulin"/>
</dbReference>
<evidence type="ECO:0000256" key="2">
    <source>
        <dbReference type="ARBA" id="ARBA00022701"/>
    </source>
</evidence>
<evidence type="ECO:0000313" key="7">
    <source>
        <dbReference type="Proteomes" id="UP001642260"/>
    </source>
</evidence>
<keyword evidence="5" id="KW-0472">Membrane</keyword>
<reference evidence="6 7" key="1">
    <citation type="submission" date="2022-03" db="EMBL/GenBank/DDBJ databases">
        <authorList>
            <person name="Macdonald S."/>
            <person name="Ahmed S."/>
            <person name="Newling K."/>
        </authorList>
    </citation>
    <scope>NUCLEOTIDE SEQUENCE [LARGE SCALE GENOMIC DNA]</scope>
</reference>
<keyword evidence="3" id="KW-0547">Nucleotide-binding</keyword>
<sequence length="120" mass="13988">MNFAWIGFQVCRSLRGRIESRMETLLIVMIRDKYPDSIMMTFSVFPSPKVSDTVVSDFEHFIHATMFLVTCCARFPVILVMFCAKMNTKKSTRRADGYLIPSIHMYTVRALSTWRLSQDF</sequence>
<evidence type="ECO:0000256" key="4">
    <source>
        <dbReference type="ARBA" id="ARBA00023134"/>
    </source>
</evidence>
<dbReference type="Proteomes" id="UP001642260">
    <property type="component" value="Unassembled WGS sequence"/>
</dbReference>
<dbReference type="GO" id="GO:0005525">
    <property type="term" value="F:GTP binding"/>
    <property type="evidence" value="ECO:0007669"/>
    <property type="project" value="UniProtKB-KW"/>
</dbReference>
<keyword evidence="7" id="KW-1185">Reference proteome</keyword>
<evidence type="ECO:0000256" key="3">
    <source>
        <dbReference type="ARBA" id="ARBA00022741"/>
    </source>
</evidence>
<dbReference type="AlphaFoldDB" id="A0ABC8LPF8"/>
<evidence type="ECO:0000256" key="1">
    <source>
        <dbReference type="ARBA" id="ARBA00009636"/>
    </source>
</evidence>
<feature type="transmembrane region" description="Helical" evidence="5">
    <location>
        <begin position="61"/>
        <end position="84"/>
    </location>
</feature>
<keyword evidence="2" id="KW-0493">Microtubule</keyword>
<dbReference type="Gene3D" id="3.40.50.1440">
    <property type="entry name" value="Tubulin/FtsZ, GTPase domain"/>
    <property type="match status" value="1"/>
</dbReference>
<dbReference type="SUPFAM" id="SSF52490">
    <property type="entry name" value="Tubulin nucleotide-binding domain-like"/>
    <property type="match status" value="1"/>
</dbReference>
<keyword evidence="4" id="KW-0342">GTP-binding</keyword>
<keyword evidence="5" id="KW-1133">Transmembrane helix</keyword>
<dbReference type="EMBL" id="CAKOAT010669598">
    <property type="protein sequence ID" value="CAH8385642.1"/>
    <property type="molecule type" value="Genomic_DNA"/>
</dbReference>
<proteinExistence type="inferred from homology"/>
<gene>
    <name evidence="6" type="ORF">ERUC_LOCUS38125</name>
</gene>
<accession>A0ABC8LPF8</accession>
<comment type="similarity">
    <text evidence="1">Belongs to the tubulin family.</text>
</comment>
<keyword evidence="5" id="KW-0812">Transmembrane</keyword>
<comment type="caution">
    <text evidence="6">The sequence shown here is derived from an EMBL/GenBank/DDBJ whole genome shotgun (WGS) entry which is preliminary data.</text>
</comment>
<dbReference type="PANTHER" id="PTHR11588">
    <property type="entry name" value="TUBULIN"/>
    <property type="match status" value="1"/>
</dbReference>
<dbReference type="InterPro" id="IPR036525">
    <property type="entry name" value="Tubulin/FtsZ_GTPase_sf"/>
</dbReference>
<protein>
    <submittedName>
        <fullName evidence="6">Uncharacterized protein</fullName>
    </submittedName>
</protein>
<dbReference type="GO" id="GO:0005874">
    <property type="term" value="C:microtubule"/>
    <property type="evidence" value="ECO:0007669"/>
    <property type="project" value="UniProtKB-KW"/>
</dbReference>
<organism evidence="6 7">
    <name type="scientific">Eruca vesicaria subsp. sativa</name>
    <name type="common">Garden rocket</name>
    <name type="synonym">Eruca sativa</name>
    <dbReference type="NCBI Taxonomy" id="29727"/>
    <lineage>
        <taxon>Eukaryota</taxon>
        <taxon>Viridiplantae</taxon>
        <taxon>Streptophyta</taxon>
        <taxon>Embryophyta</taxon>
        <taxon>Tracheophyta</taxon>
        <taxon>Spermatophyta</taxon>
        <taxon>Magnoliopsida</taxon>
        <taxon>eudicotyledons</taxon>
        <taxon>Gunneridae</taxon>
        <taxon>Pentapetalae</taxon>
        <taxon>rosids</taxon>
        <taxon>malvids</taxon>
        <taxon>Brassicales</taxon>
        <taxon>Brassicaceae</taxon>
        <taxon>Brassiceae</taxon>
        <taxon>Eruca</taxon>
    </lineage>
</organism>
<evidence type="ECO:0000256" key="5">
    <source>
        <dbReference type="SAM" id="Phobius"/>
    </source>
</evidence>
<dbReference type="PRINTS" id="PR01161">
    <property type="entry name" value="TUBULIN"/>
</dbReference>
<evidence type="ECO:0000313" key="6">
    <source>
        <dbReference type="EMBL" id="CAH8385642.1"/>
    </source>
</evidence>
<name>A0ABC8LPF8_ERUVS</name>